<dbReference type="PANTHER" id="PTHR48149:SF1">
    <property type="entry name" value="LARGE RIBOSOMAL SUBUNIT PROTEIN EL43Y"/>
    <property type="match status" value="1"/>
</dbReference>
<evidence type="ECO:0000256" key="1">
    <source>
        <dbReference type="ARBA" id="ARBA00008672"/>
    </source>
</evidence>
<protein>
    <submittedName>
        <fullName evidence="8">Uncharacterized protein</fullName>
    </submittedName>
</protein>
<reference evidence="8" key="2">
    <citation type="journal article" date="2023" name="Plants (Basel)">
        <title>Annotation of the Turnera subulata (Passifloraceae) Draft Genome Reveals the S-Locus Evolved after the Divergence of Turneroideae from Passifloroideae in a Stepwise Manner.</title>
        <authorList>
            <person name="Henning P.M."/>
            <person name="Roalson E.H."/>
            <person name="Mir W."/>
            <person name="McCubbin A.G."/>
            <person name="Shore J.S."/>
        </authorList>
    </citation>
    <scope>NUCLEOTIDE SEQUENCE</scope>
    <source>
        <strain evidence="8">F60SS</strain>
    </source>
</reference>
<dbReference type="GO" id="GO:0006412">
    <property type="term" value="P:translation"/>
    <property type="evidence" value="ECO:0007669"/>
    <property type="project" value="InterPro"/>
</dbReference>
<dbReference type="SUPFAM" id="SSF57829">
    <property type="entry name" value="Zn-binding ribosomal proteins"/>
    <property type="match status" value="1"/>
</dbReference>
<gene>
    <name evidence="8" type="ORF">Tsubulata_017171</name>
</gene>
<keyword evidence="5" id="KW-0689">Ribosomal protein</keyword>
<reference evidence="8" key="1">
    <citation type="submission" date="2022-02" db="EMBL/GenBank/DDBJ databases">
        <authorList>
            <person name="Henning P.M."/>
            <person name="McCubbin A.G."/>
            <person name="Shore J.S."/>
        </authorList>
    </citation>
    <scope>NUCLEOTIDE SEQUENCE</scope>
    <source>
        <strain evidence="8">F60SS</strain>
        <tissue evidence="8">Leaves</tissue>
    </source>
</reference>
<evidence type="ECO:0000256" key="6">
    <source>
        <dbReference type="ARBA" id="ARBA00023274"/>
    </source>
</evidence>
<keyword evidence="7" id="KW-0175">Coiled coil</keyword>
<dbReference type="InterPro" id="IPR002674">
    <property type="entry name" value="Ribosomal_eL43"/>
</dbReference>
<evidence type="ECO:0000313" key="9">
    <source>
        <dbReference type="Proteomes" id="UP001141552"/>
    </source>
</evidence>
<evidence type="ECO:0000256" key="7">
    <source>
        <dbReference type="SAM" id="Coils"/>
    </source>
</evidence>
<dbReference type="OrthoDB" id="2185952at2759"/>
<dbReference type="GO" id="GO:0005840">
    <property type="term" value="C:ribosome"/>
    <property type="evidence" value="ECO:0007669"/>
    <property type="project" value="UniProtKB-KW"/>
</dbReference>
<dbReference type="PANTHER" id="PTHR48149">
    <property type="entry name" value="60S RIBOSOMAL PROTEIN L37A-2"/>
    <property type="match status" value="1"/>
</dbReference>
<dbReference type="Gene3D" id="2.20.25.30">
    <property type="match status" value="1"/>
</dbReference>
<proteinExistence type="inferred from homology"/>
<keyword evidence="9" id="KW-1185">Reference proteome</keyword>
<comment type="similarity">
    <text evidence="1">Belongs to the eukaryotic ribosomal protein eL43 family.</text>
</comment>
<dbReference type="InterPro" id="IPR011332">
    <property type="entry name" value="Ribosomal_zn-bd"/>
</dbReference>
<dbReference type="GO" id="GO:0008270">
    <property type="term" value="F:zinc ion binding"/>
    <property type="evidence" value="ECO:0007669"/>
    <property type="project" value="UniProtKB-KW"/>
</dbReference>
<sequence length="325" mass="33400">MKATKKTKEAGISGKYGTRSGASLRKYFKRINGKHFCESCGKYAVKRNAGGILACKVCDKVKGGFASNLTNQEESGVSGQPKDHAPICGSTSHAPAYSAAAAAQESLNAAIHAANLAAKTVDEFAAAKHLEDVADSALSSYRASSVKVFEALRTEAANFRDAKADLKLHAAEAEEAANAANAANAAKAKAKAKAAAAAAAYEVSVCSAAAAKEAAEEYVTAAEAAAKLADRVVKEYTEASRLEYIAASALASYQAALDQIRQVLLPKSAEFQAAKAAFRVQDAKARKAAEAADDAKVVADAKAAEADRVAAAEASQVADAAPAVE</sequence>
<dbReference type="EMBL" id="JAKUCV010000277">
    <property type="protein sequence ID" value="KAJ4850572.1"/>
    <property type="molecule type" value="Genomic_DNA"/>
</dbReference>
<comment type="caution">
    <text evidence="8">The sequence shown here is derived from an EMBL/GenBank/DDBJ whole genome shotgun (WGS) entry which is preliminary data.</text>
</comment>
<evidence type="ECO:0000313" key="8">
    <source>
        <dbReference type="EMBL" id="KAJ4850572.1"/>
    </source>
</evidence>
<evidence type="ECO:0000256" key="5">
    <source>
        <dbReference type="ARBA" id="ARBA00022980"/>
    </source>
</evidence>
<dbReference type="AlphaFoldDB" id="A0A9Q0GIM7"/>
<evidence type="ECO:0000256" key="4">
    <source>
        <dbReference type="ARBA" id="ARBA00022833"/>
    </source>
</evidence>
<accession>A0A9Q0GIM7</accession>
<keyword evidence="2" id="KW-0479">Metal-binding</keyword>
<dbReference type="InterPro" id="IPR011331">
    <property type="entry name" value="Ribosomal_eL37/eL43"/>
</dbReference>
<dbReference type="Pfam" id="PF01780">
    <property type="entry name" value="Ribosomal_L37ae"/>
    <property type="match status" value="1"/>
</dbReference>
<name>A0A9Q0GIM7_9ROSI</name>
<dbReference type="GO" id="GO:0003735">
    <property type="term" value="F:structural constituent of ribosome"/>
    <property type="evidence" value="ECO:0007669"/>
    <property type="project" value="InterPro"/>
</dbReference>
<dbReference type="GO" id="GO:1990904">
    <property type="term" value="C:ribonucleoprotein complex"/>
    <property type="evidence" value="ECO:0007669"/>
    <property type="project" value="UniProtKB-KW"/>
</dbReference>
<evidence type="ECO:0000256" key="2">
    <source>
        <dbReference type="ARBA" id="ARBA00022723"/>
    </source>
</evidence>
<keyword evidence="6" id="KW-0687">Ribonucleoprotein</keyword>
<feature type="coiled-coil region" evidence="7">
    <location>
        <begin position="156"/>
        <end position="193"/>
    </location>
</feature>
<dbReference type="Proteomes" id="UP001141552">
    <property type="component" value="Unassembled WGS sequence"/>
</dbReference>
<organism evidence="8 9">
    <name type="scientific">Turnera subulata</name>
    <dbReference type="NCBI Taxonomy" id="218843"/>
    <lineage>
        <taxon>Eukaryota</taxon>
        <taxon>Viridiplantae</taxon>
        <taxon>Streptophyta</taxon>
        <taxon>Embryophyta</taxon>
        <taxon>Tracheophyta</taxon>
        <taxon>Spermatophyta</taxon>
        <taxon>Magnoliopsida</taxon>
        <taxon>eudicotyledons</taxon>
        <taxon>Gunneridae</taxon>
        <taxon>Pentapetalae</taxon>
        <taxon>rosids</taxon>
        <taxon>fabids</taxon>
        <taxon>Malpighiales</taxon>
        <taxon>Passifloraceae</taxon>
        <taxon>Turnera</taxon>
    </lineage>
</organism>
<keyword evidence="4" id="KW-0862">Zinc</keyword>
<keyword evidence="3" id="KW-0863">Zinc-finger</keyword>
<evidence type="ECO:0000256" key="3">
    <source>
        <dbReference type="ARBA" id="ARBA00022771"/>
    </source>
</evidence>